<dbReference type="SUPFAM" id="SSF51735">
    <property type="entry name" value="NAD(P)-binding Rossmann-fold domains"/>
    <property type="match status" value="1"/>
</dbReference>
<protein>
    <submittedName>
        <fullName evidence="4">SDR family oxidoreductase</fullName>
    </submittedName>
</protein>
<accession>A0ABQ6PJS2</accession>
<evidence type="ECO:0000256" key="1">
    <source>
        <dbReference type="ARBA" id="ARBA00006484"/>
    </source>
</evidence>
<dbReference type="RefSeq" id="WP_338223000.1">
    <property type="nucleotide sequence ID" value="NZ_BTPD01000002.1"/>
</dbReference>
<evidence type="ECO:0000256" key="2">
    <source>
        <dbReference type="ARBA" id="ARBA00023002"/>
    </source>
</evidence>
<comment type="caution">
    <text evidence="4">The sequence shown here is derived from an EMBL/GenBank/DDBJ whole genome shotgun (WGS) entry which is preliminary data.</text>
</comment>
<dbReference type="InterPro" id="IPR002347">
    <property type="entry name" value="SDR_fam"/>
</dbReference>
<keyword evidence="5" id="KW-1185">Reference proteome</keyword>
<dbReference type="EMBL" id="BTPD01000002">
    <property type="protein sequence ID" value="GMQ28217.1"/>
    <property type="molecule type" value="Genomic_DNA"/>
</dbReference>
<dbReference type="Proteomes" id="UP001338309">
    <property type="component" value="Unassembled WGS sequence"/>
</dbReference>
<dbReference type="InterPro" id="IPR057326">
    <property type="entry name" value="KR_dom"/>
</dbReference>
<feature type="domain" description="Ketoreductase" evidence="3">
    <location>
        <begin position="7"/>
        <end position="187"/>
    </location>
</feature>
<reference evidence="4 5" key="1">
    <citation type="submission" date="2023-08" db="EMBL/GenBank/DDBJ databases">
        <title>Draft genome sequence of Algoriphagus confluentis.</title>
        <authorList>
            <person name="Takatani N."/>
            <person name="Hosokawa M."/>
            <person name="Sawabe T."/>
        </authorList>
    </citation>
    <scope>NUCLEOTIDE SEQUENCE [LARGE SCALE GENOMIC DNA]</scope>
    <source>
        <strain evidence="4 5">NBRC 111222</strain>
    </source>
</reference>
<evidence type="ECO:0000313" key="4">
    <source>
        <dbReference type="EMBL" id="GMQ28217.1"/>
    </source>
</evidence>
<dbReference type="PROSITE" id="PS00061">
    <property type="entry name" value="ADH_SHORT"/>
    <property type="match status" value="1"/>
</dbReference>
<gene>
    <name evidence="4" type="ORF">Aconfl_08600</name>
</gene>
<organism evidence="4 5">
    <name type="scientific">Algoriphagus confluentis</name>
    <dbReference type="NCBI Taxonomy" id="1697556"/>
    <lineage>
        <taxon>Bacteria</taxon>
        <taxon>Pseudomonadati</taxon>
        <taxon>Bacteroidota</taxon>
        <taxon>Cytophagia</taxon>
        <taxon>Cytophagales</taxon>
        <taxon>Cyclobacteriaceae</taxon>
        <taxon>Algoriphagus</taxon>
    </lineage>
</organism>
<name>A0ABQ6PJS2_9BACT</name>
<proteinExistence type="inferred from homology"/>
<evidence type="ECO:0000259" key="3">
    <source>
        <dbReference type="SMART" id="SM00822"/>
    </source>
</evidence>
<dbReference type="PANTHER" id="PTHR44196:SF3">
    <property type="entry name" value="SHORT CHAIN DEHYDROGENASE FAMILY PROTEIN"/>
    <property type="match status" value="1"/>
</dbReference>
<dbReference type="InterPro" id="IPR036291">
    <property type="entry name" value="NAD(P)-bd_dom_sf"/>
</dbReference>
<evidence type="ECO:0000313" key="5">
    <source>
        <dbReference type="Proteomes" id="UP001338309"/>
    </source>
</evidence>
<dbReference type="Pfam" id="PF00106">
    <property type="entry name" value="adh_short"/>
    <property type="match status" value="1"/>
</dbReference>
<keyword evidence="2" id="KW-0560">Oxidoreductase</keyword>
<dbReference type="PRINTS" id="PR00081">
    <property type="entry name" value="GDHRDH"/>
</dbReference>
<dbReference type="PANTHER" id="PTHR44196">
    <property type="entry name" value="DEHYDROGENASE/REDUCTASE SDR FAMILY MEMBER 7B"/>
    <property type="match status" value="1"/>
</dbReference>
<comment type="similarity">
    <text evidence="1">Belongs to the short-chain dehydrogenases/reductases (SDR) family.</text>
</comment>
<dbReference type="InterPro" id="IPR020904">
    <property type="entry name" value="Sc_DH/Rdtase_CS"/>
</dbReference>
<dbReference type="Gene3D" id="3.40.50.720">
    <property type="entry name" value="NAD(P)-binding Rossmann-like Domain"/>
    <property type="match status" value="1"/>
</dbReference>
<sequence>MDFWENKRVWIIGASSGIGEGLVRCLIKKNAWVVVSARRKDRLEQLRNESPSAQLTLLPMDVEDHGSIGEKTKDAWSHFGGLDVVFLNAGIAVRDRSIETSLDLEKKLFDINFWGLVAVAKALLSLKSPDSLLHLAVTSSLSGKYGVPKLAAYAASKHALHGYFDSLRAETSSNLRIHLVIPGFVRTDIAVTGWKGDGTANGKMQNAL</sequence>
<dbReference type="SMART" id="SM00822">
    <property type="entry name" value="PKS_KR"/>
    <property type="match status" value="1"/>
</dbReference>